<sequence length="206" mass="23235">MRKTGYLLIVCGLFILLFSSLAWSKQSEAVSYQPEVLKQDHPGWDSTAAKKTISFSAAEEKPVQPAVQPNHTTGETVGQLEIPKIGSQYEVFWGTDEDTLTKGVGMYDSTWTVTPPENGHVVLAGHRDTVFKNLDEIETGDHLYVEYEGITYDYQVRKTWITHKEDRTVIVEKEQATLTLSTCYPFDYIGPAPDRYIIQAELVAKK</sequence>
<feature type="active site" description="Proton donor/acceptor" evidence="2">
    <location>
        <position position="126"/>
    </location>
</feature>
<dbReference type="CDD" id="cd05828">
    <property type="entry name" value="Sortase_D_1"/>
    <property type="match status" value="1"/>
</dbReference>
<name>A0A1Q2KYG3_9BACL</name>
<feature type="active site" description="Acyl-thioester intermediate" evidence="2">
    <location>
        <position position="183"/>
    </location>
</feature>
<proteinExistence type="predicted"/>
<keyword evidence="1" id="KW-0378">Hydrolase</keyword>
<dbReference type="OrthoDB" id="165822at2"/>
<dbReference type="InterPro" id="IPR053525">
    <property type="entry name" value="Sortase_D"/>
</dbReference>
<evidence type="ECO:0008006" key="5">
    <source>
        <dbReference type="Google" id="ProtNLM"/>
    </source>
</evidence>
<dbReference type="NCBIfam" id="NF033746">
    <property type="entry name" value="class_D_sortase"/>
    <property type="match status" value="1"/>
</dbReference>
<dbReference type="EMBL" id="CP019640">
    <property type="protein sequence ID" value="AQQ53265.1"/>
    <property type="molecule type" value="Genomic_DNA"/>
</dbReference>
<dbReference type="InterPro" id="IPR005754">
    <property type="entry name" value="Sortase"/>
</dbReference>
<gene>
    <name evidence="3" type="ORF">B0X71_09355</name>
</gene>
<dbReference type="GO" id="GO:0016787">
    <property type="term" value="F:hydrolase activity"/>
    <property type="evidence" value="ECO:0007669"/>
    <property type="project" value="UniProtKB-KW"/>
</dbReference>
<dbReference type="InterPro" id="IPR023365">
    <property type="entry name" value="Sortase_dom-sf"/>
</dbReference>
<dbReference type="Proteomes" id="UP000188184">
    <property type="component" value="Chromosome"/>
</dbReference>
<dbReference type="SUPFAM" id="SSF63817">
    <property type="entry name" value="Sortase"/>
    <property type="match status" value="1"/>
</dbReference>
<accession>A0A1Q2KYG3</accession>
<evidence type="ECO:0000256" key="1">
    <source>
        <dbReference type="ARBA" id="ARBA00022801"/>
    </source>
</evidence>
<dbReference type="AlphaFoldDB" id="A0A1Q2KYG3"/>
<organism evidence="3 4">
    <name type="scientific">Planococcus lenghuensis</name>
    <dbReference type="NCBI Taxonomy" id="2213202"/>
    <lineage>
        <taxon>Bacteria</taxon>
        <taxon>Bacillati</taxon>
        <taxon>Bacillota</taxon>
        <taxon>Bacilli</taxon>
        <taxon>Bacillales</taxon>
        <taxon>Caryophanaceae</taxon>
        <taxon>Planococcus</taxon>
    </lineage>
</organism>
<dbReference type="InterPro" id="IPR041999">
    <property type="entry name" value="Sortase_D_1"/>
</dbReference>
<dbReference type="Pfam" id="PF04203">
    <property type="entry name" value="Sortase"/>
    <property type="match status" value="1"/>
</dbReference>
<reference evidence="3 4" key="1">
    <citation type="submission" date="2017-02" db="EMBL/GenBank/DDBJ databases">
        <title>The complete genomic sequence of a novel cold adapted crude oil-degrading bacterium Planococcus qaidamina Y42.</title>
        <authorList>
            <person name="Yang R."/>
        </authorList>
    </citation>
    <scope>NUCLEOTIDE SEQUENCE [LARGE SCALE GENOMIC DNA]</scope>
    <source>
        <strain evidence="3 4">Y42</strain>
    </source>
</reference>
<dbReference type="RefSeq" id="WP_077589153.1">
    <property type="nucleotide sequence ID" value="NZ_CP019640.1"/>
</dbReference>
<evidence type="ECO:0000313" key="4">
    <source>
        <dbReference type="Proteomes" id="UP000188184"/>
    </source>
</evidence>
<keyword evidence="4" id="KW-1185">Reference proteome</keyword>
<dbReference type="KEGG" id="pmar:B0X71_09355"/>
<evidence type="ECO:0000256" key="2">
    <source>
        <dbReference type="PIRSR" id="PIRSR605754-1"/>
    </source>
</evidence>
<protein>
    <recommendedName>
        <fullName evidence="5">Class D sortase</fullName>
    </recommendedName>
</protein>
<evidence type="ECO:0000313" key="3">
    <source>
        <dbReference type="EMBL" id="AQQ53265.1"/>
    </source>
</evidence>
<dbReference type="Gene3D" id="2.40.260.10">
    <property type="entry name" value="Sortase"/>
    <property type="match status" value="1"/>
</dbReference>
<dbReference type="NCBIfam" id="TIGR01076">
    <property type="entry name" value="sortase_fam"/>
    <property type="match status" value="1"/>
</dbReference>